<keyword evidence="3" id="KW-1185">Reference proteome</keyword>
<keyword evidence="1" id="KW-0732">Signal</keyword>
<protein>
    <recommendedName>
        <fullName evidence="4">Glutaminyl-tRNA synthetase</fullName>
    </recommendedName>
</protein>
<evidence type="ECO:0008006" key="4">
    <source>
        <dbReference type="Google" id="ProtNLM"/>
    </source>
</evidence>
<feature type="signal peptide" evidence="1">
    <location>
        <begin position="1"/>
        <end position="19"/>
    </location>
</feature>
<dbReference type="Proteomes" id="UP000184147">
    <property type="component" value="Unassembled WGS sequence"/>
</dbReference>
<accession>A0A1M5AXF2</accession>
<reference evidence="2 3" key="1">
    <citation type="submission" date="2016-11" db="EMBL/GenBank/DDBJ databases">
        <authorList>
            <person name="Jaros S."/>
            <person name="Januszkiewicz K."/>
            <person name="Wedrychowicz H."/>
        </authorList>
    </citation>
    <scope>NUCLEOTIDE SEQUENCE [LARGE SCALE GENOMIC DNA]</scope>
    <source>
        <strain evidence="2 3">DSM 25660</strain>
    </source>
</reference>
<dbReference type="STRING" id="1124188.SAMN05444377_10730"/>
<proteinExistence type="predicted"/>
<organism evidence="2 3">
    <name type="scientific">Flavobacterium fontis</name>
    <dbReference type="NCBI Taxonomy" id="1124188"/>
    <lineage>
        <taxon>Bacteria</taxon>
        <taxon>Pseudomonadati</taxon>
        <taxon>Bacteroidota</taxon>
        <taxon>Flavobacteriia</taxon>
        <taxon>Flavobacteriales</taxon>
        <taxon>Flavobacteriaceae</taxon>
        <taxon>Flavobacterium</taxon>
    </lineage>
</organism>
<dbReference type="Pfam" id="PF19897">
    <property type="entry name" value="DUF6370"/>
    <property type="match status" value="1"/>
</dbReference>
<feature type="chain" id="PRO_5012522173" description="Glutaminyl-tRNA synthetase" evidence="1">
    <location>
        <begin position="20"/>
        <end position="108"/>
    </location>
</feature>
<dbReference type="RefSeq" id="WP_073363001.1">
    <property type="nucleotide sequence ID" value="NZ_FQVQ01000007.1"/>
</dbReference>
<dbReference type="AlphaFoldDB" id="A0A1M5AXF2"/>
<evidence type="ECO:0000313" key="3">
    <source>
        <dbReference type="Proteomes" id="UP000184147"/>
    </source>
</evidence>
<name>A0A1M5AXF2_9FLAO</name>
<evidence type="ECO:0000256" key="1">
    <source>
        <dbReference type="SAM" id="SignalP"/>
    </source>
</evidence>
<dbReference type="OrthoDB" id="676338at2"/>
<sequence>MKTILFTFCLFIISFAAQAQEPKAQPKTQRVEVSCGQCQFGMKDKKGCDLAVRIDGQSYFVEGTKLDDHGDAHAEDGFCSAIRQAEVIGEIKGNRFVVTYFKLLPLKK</sequence>
<dbReference type="EMBL" id="FQVQ01000007">
    <property type="protein sequence ID" value="SHF34890.1"/>
    <property type="molecule type" value="Genomic_DNA"/>
</dbReference>
<gene>
    <name evidence="2" type="ORF">SAMN05444377_10730</name>
</gene>
<dbReference type="InterPro" id="IPR045950">
    <property type="entry name" value="DUF6370"/>
</dbReference>
<evidence type="ECO:0000313" key="2">
    <source>
        <dbReference type="EMBL" id="SHF34890.1"/>
    </source>
</evidence>